<name>A0A9Q0G6C5_9ROSI</name>
<feature type="compositionally biased region" description="Basic and acidic residues" evidence="1">
    <location>
        <begin position="156"/>
        <end position="165"/>
    </location>
</feature>
<evidence type="ECO:0000313" key="3">
    <source>
        <dbReference type="EMBL" id="KAJ4844414.1"/>
    </source>
</evidence>
<feature type="region of interest" description="Disordered" evidence="1">
    <location>
        <begin position="108"/>
        <end position="133"/>
    </location>
</feature>
<sequence length="450" mass="51039">MSWLARSIANSLRLEDNDEEDDEDRATNHNEENDVAPANHHEEGGGGEVKQQNSYRQQLQQEEEEEGGEGFQDEEEDGQGRGVREDLTELGQTLSRQLWGVASFLAPPAEPSVSHLDQSSDDEGEPPDSERIGHDFAQIGGRISKMASNHLPFGSEDDRVLKVEKEGEEEGEEEDEEEREVEQANEEYEDWEGIEVVGLTDEVLAFAGNIAMHPETWLDFPLDEEEDLDDFEMSDAQIEHALAIERLAPRLAALRTELCPCHMTESYFWKVYFVLLHSRLNKHDAEILSTAQVMEARSMWMQELHKQTKPESDWCGRSLHVTDANISSEDFDSPRTFHFEETPSTTIDYETESHAVAAEMQFIDKAVIEEKPVVKAEDKDSVIGPSSRIAILNYEDDDDDDDDWPDEEDSDLGGYKTIIPMGNEEDISFSDLEDDTCDILQIKSKASERH</sequence>
<dbReference type="EMBL" id="JAKUCV010001958">
    <property type="protein sequence ID" value="KAJ4844414.1"/>
    <property type="molecule type" value="Genomic_DNA"/>
</dbReference>
<dbReference type="Gene3D" id="1.10.3970.10">
    <property type="entry name" value="BSD domain"/>
    <property type="match status" value="1"/>
</dbReference>
<feature type="domain" description="BSD" evidence="2">
    <location>
        <begin position="228"/>
        <end position="280"/>
    </location>
</feature>
<organism evidence="3 4">
    <name type="scientific">Turnera subulata</name>
    <dbReference type="NCBI Taxonomy" id="218843"/>
    <lineage>
        <taxon>Eukaryota</taxon>
        <taxon>Viridiplantae</taxon>
        <taxon>Streptophyta</taxon>
        <taxon>Embryophyta</taxon>
        <taxon>Tracheophyta</taxon>
        <taxon>Spermatophyta</taxon>
        <taxon>Magnoliopsida</taxon>
        <taxon>eudicotyledons</taxon>
        <taxon>Gunneridae</taxon>
        <taxon>Pentapetalae</taxon>
        <taxon>rosids</taxon>
        <taxon>fabids</taxon>
        <taxon>Malpighiales</taxon>
        <taxon>Passifloraceae</taxon>
        <taxon>Turnera</taxon>
    </lineage>
</organism>
<feature type="compositionally biased region" description="Acidic residues" evidence="1">
    <location>
        <begin position="61"/>
        <end position="77"/>
    </location>
</feature>
<dbReference type="SMART" id="SM00751">
    <property type="entry name" value="BSD"/>
    <property type="match status" value="1"/>
</dbReference>
<dbReference type="SUPFAM" id="SSF140383">
    <property type="entry name" value="BSD domain-like"/>
    <property type="match status" value="1"/>
</dbReference>
<dbReference type="PANTHER" id="PTHR31923:SF27">
    <property type="entry name" value="BSD DOMAIN-CONTAINING PROTEIN"/>
    <property type="match status" value="1"/>
</dbReference>
<evidence type="ECO:0000259" key="2">
    <source>
        <dbReference type="PROSITE" id="PS50858"/>
    </source>
</evidence>
<dbReference type="PROSITE" id="PS50858">
    <property type="entry name" value="BSD"/>
    <property type="match status" value="1"/>
</dbReference>
<keyword evidence="4" id="KW-1185">Reference proteome</keyword>
<feature type="compositionally biased region" description="Basic and acidic residues" evidence="1">
    <location>
        <begin position="78"/>
        <end position="87"/>
    </location>
</feature>
<feature type="compositionally biased region" description="Acidic residues" evidence="1">
    <location>
        <begin position="394"/>
        <end position="411"/>
    </location>
</feature>
<reference evidence="3" key="1">
    <citation type="submission" date="2022-02" db="EMBL/GenBank/DDBJ databases">
        <authorList>
            <person name="Henning P.M."/>
            <person name="McCubbin A.G."/>
            <person name="Shore J.S."/>
        </authorList>
    </citation>
    <scope>NUCLEOTIDE SEQUENCE</scope>
    <source>
        <strain evidence="3">F60SS</strain>
        <tissue evidence="3">Leaves</tissue>
    </source>
</reference>
<dbReference type="InterPro" id="IPR005607">
    <property type="entry name" value="BSD_dom"/>
</dbReference>
<dbReference type="Proteomes" id="UP001141552">
    <property type="component" value="Unassembled WGS sequence"/>
</dbReference>
<gene>
    <name evidence="3" type="ORF">Tsubulata_024943</name>
</gene>
<evidence type="ECO:0000256" key="1">
    <source>
        <dbReference type="SAM" id="MobiDB-lite"/>
    </source>
</evidence>
<feature type="compositionally biased region" description="Acidic residues" evidence="1">
    <location>
        <begin position="166"/>
        <end position="187"/>
    </location>
</feature>
<proteinExistence type="predicted"/>
<reference evidence="3" key="2">
    <citation type="journal article" date="2023" name="Plants (Basel)">
        <title>Annotation of the Turnera subulata (Passifloraceae) Draft Genome Reveals the S-Locus Evolved after the Divergence of Turneroideae from Passifloroideae in a Stepwise Manner.</title>
        <authorList>
            <person name="Henning P.M."/>
            <person name="Roalson E.H."/>
            <person name="Mir W."/>
            <person name="McCubbin A.G."/>
            <person name="Shore J.S."/>
        </authorList>
    </citation>
    <scope>NUCLEOTIDE SEQUENCE</scope>
    <source>
        <strain evidence="3">F60SS</strain>
    </source>
</reference>
<feature type="region of interest" description="Disordered" evidence="1">
    <location>
        <begin position="393"/>
        <end position="419"/>
    </location>
</feature>
<dbReference type="InterPro" id="IPR035925">
    <property type="entry name" value="BSD_dom_sf"/>
</dbReference>
<comment type="caution">
    <text evidence="3">The sequence shown here is derived from an EMBL/GenBank/DDBJ whole genome shotgun (WGS) entry which is preliminary data.</text>
</comment>
<feature type="region of interest" description="Disordered" evidence="1">
    <location>
        <begin position="1"/>
        <end position="89"/>
    </location>
</feature>
<protein>
    <recommendedName>
        <fullName evidence="2">BSD domain-containing protein</fullName>
    </recommendedName>
</protein>
<dbReference type="PANTHER" id="PTHR31923">
    <property type="entry name" value="BSD DOMAIN-CONTAINING PROTEIN"/>
    <property type="match status" value="1"/>
</dbReference>
<evidence type="ECO:0000313" key="4">
    <source>
        <dbReference type="Proteomes" id="UP001141552"/>
    </source>
</evidence>
<dbReference type="Pfam" id="PF03909">
    <property type="entry name" value="BSD"/>
    <property type="match status" value="1"/>
</dbReference>
<dbReference type="OrthoDB" id="2021158at2759"/>
<accession>A0A9Q0G6C5</accession>
<feature type="region of interest" description="Disordered" evidence="1">
    <location>
        <begin position="149"/>
        <end position="187"/>
    </location>
</feature>
<dbReference type="AlphaFoldDB" id="A0A9Q0G6C5"/>